<dbReference type="InterPro" id="IPR024983">
    <property type="entry name" value="CHAT_dom"/>
</dbReference>
<dbReference type="RefSeq" id="WP_192543073.1">
    <property type="nucleotide sequence ID" value="NZ_RRZA01000105.1"/>
</dbReference>
<accession>A0ABR9FSD0</accession>
<dbReference type="Proteomes" id="UP000707245">
    <property type="component" value="Unassembled WGS sequence"/>
</dbReference>
<feature type="coiled-coil region" evidence="1">
    <location>
        <begin position="686"/>
        <end position="713"/>
    </location>
</feature>
<protein>
    <recommendedName>
        <fullName evidence="2">CHAT domain-containing protein</fullName>
    </recommendedName>
</protein>
<sequence length="727" mass="83309">MLLHFKEIFPEFTEKTPIFFVDLKGEILDKIFVRDCIEYIYDMQYQIFHDLGSEKTIELSRIAIADLINLKNTPDINKEILIVINYLQLCLTFYPLSDLVITGQHNSALKWINYSMCDDLSDKQVIKLELIRFDEFFNSDTVRSVMSPKELTQWFGNFYYTCRKLSAYHNVAEELVIFCRGVSNVALKYKQYEEFTWAFSCLIAWAISVKHGVSSELVKEVEALISDINMPDEAKAQLILCLITDADIYSEKSIEEWASLLISTYPGHLRGHQKLQTLVAMLPTNGSENIVRITEKIKSEICSLKKDLYERIKLKKPSIQLIEQDRLFEMISPIFDRLLTAQKVTLLYEVLFDWYQIPQVDSIVAERTLIIYPKSKTGLKIGLNNETVTFKRDISSTYASLIKASNQFLGVSHSINGIHDFEFWDHLPERMGVPTQGFSDELYGHLVDFYGFEIKELNAFIKSHANSIESYICLPSMHFPVQFLMQKSLETCWPLSISLEKAKLDKPVSKVCLWCGAGSLTEQIESETLTKILKANGIEVTLFKSDKTTKNGFINIYQDNQFDVIWVMSHGEFDHWKPGEISIEIGNKEFLSLDEAMKLSVPDDHNRRLLFLNICDGATHSSTEGLERLGFAPALASSLQCVISHLWPITSWSAVTFGVIYSSYLTTEGDFFSAFRATLRVMANGNNAVHERLAELSNHSEELRDRLKHQDNNFDLMAHSGSSVFFQ</sequence>
<feature type="domain" description="CHAT" evidence="2">
    <location>
        <begin position="523"/>
        <end position="688"/>
    </location>
</feature>
<keyword evidence="4" id="KW-1185">Reference proteome</keyword>
<organism evidence="3 4">
    <name type="scientific">Pseudoalteromonas prydzensis</name>
    <dbReference type="NCBI Taxonomy" id="182141"/>
    <lineage>
        <taxon>Bacteria</taxon>
        <taxon>Pseudomonadati</taxon>
        <taxon>Pseudomonadota</taxon>
        <taxon>Gammaproteobacteria</taxon>
        <taxon>Alteromonadales</taxon>
        <taxon>Pseudoalteromonadaceae</taxon>
        <taxon>Pseudoalteromonas</taxon>
    </lineage>
</organism>
<proteinExistence type="predicted"/>
<evidence type="ECO:0000259" key="2">
    <source>
        <dbReference type="Pfam" id="PF12770"/>
    </source>
</evidence>
<evidence type="ECO:0000313" key="3">
    <source>
        <dbReference type="EMBL" id="MBE0459734.1"/>
    </source>
</evidence>
<reference evidence="3 4" key="1">
    <citation type="submission" date="2020-07" db="EMBL/GenBank/DDBJ databases">
        <title>Halophilic bacteria isolated from french cheeses.</title>
        <authorList>
            <person name="Kothe C.I."/>
            <person name="Farah-Kraiem B."/>
            <person name="Renault P."/>
            <person name="Dridi B."/>
        </authorList>
    </citation>
    <scope>NUCLEOTIDE SEQUENCE [LARGE SCALE GENOMIC DNA]</scope>
    <source>
        <strain evidence="3 4">FME14</strain>
    </source>
</reference>
<gene>
    <name evidence="3" type="ORF">EI167_20335</name>
</gene>
<dbReference type="EMBL" id="RRZA01000105">
    <property type="protein sequence ID" value="MBE0459734.1"/>
    <property type="molecule type" value="Genomic_DNA"/>
</dbReference>
<keyword evidence="1" id="KW-0175">Coiled coil</keyword>
<evidence type="ECO:0000313" key="4">
    <source>
        <dbReference type="Proteomes" id="UP000707245"/>
    </source>
</evidence>
<dbReference type="Pfam" id="PF12770">
    <property type="entry name" value="CHAT"/>
    <property type="match status" value="1"/>
</dbReference>
<evidence type="ECO:0000256" key="1">
    <source>
        <dbReference type="SAM" id="Coils"/>
    </source>
</evidence>
<comment type="caution">
    <text evidence="3">The sequence shown here is derived from an EMBL/GenBank/DDBJ whole genome shotgun (WGS) entry which is preliminary data.</text>
</comment>
<name>A0ABR9FSD0_9GAMM</name>